<feature type="compositionally biased region" description="Polar residues" evidence="1">
    <location>
        <begin position="172"/>
        <end position="191"/>
    </location>
</feature>
<feature type="region of interest" description="Disordered" evidence="1">
    <location>
        <begin position="370"/>
        <end position="457"/>
    </location>
</feature>
<evidence type="ECO:0000313" key="3">
    <source>
        <dbReference type="Proteomes" id="UP001201980"/>
    </source>
</evidence>
<organism evidence="2 3">
    <name type="scientific">Zalerion maritima</name>
    <dbReference type="NCBI Taxonomy" id="339359"/>
    <lineage>
        <taxon>Eukaryota</taxon>
        <taxon>Fungi</taxon>
        <taxon>Dikarya</taxon>
        <taxon>Ascomycota</taxon>
        <taxon>Pezizomycotina</taxon>
        <taxon>Sordariomycetes</taxon>
        <taxon>Lulworthiomycetidae</taxon>
        <taxon>Lulworthiales</taxon>
        <taxon>Lulworthiaceae</taxon>
        <taxon>Zalerion</taxon>
    </lineage>
</organism>
<reference evidence="2" key="1">
    <citation type="submission" date="2022-07" db="EMBL/GenBank/DDBJ databases">
        <title>Draft genome sequence of Zalerion maritima ATCC 34329, a (micro)plastics degrading marine fungus.</title>
        <authorList>
            <person name="Paco A."/>
            <person name="Goncalves M.F.M."/>
            <person name="Rocha-Santos T.A.P."/>
            <person name="Alves A."/>
        </authorList>
    </citation>
    <scope>NUCLEOTIDE SEQUENCE</scope>
    <source>
        <strain evidence="2">ATCC 34329</strain>
    </source>
</reference>
<dbReference type="Proteomes" id="UP001201980">
    <property type="component" value="Unassembled WGS sequence"/>
</dbReference>
<comment type="caution">
    <text evidence="2">The sequence shown here is derived from an EMBL/GenBank/DDBJ whole genome shotgun (WGS) entry which is preliminary data.</text>
</comment>
<feature type="compositionally biased region" description="Polar residues" evidence="1">
    <location>
        <begin position="408"/>
        <end position="436"/>
    </location>
</feature>
<sequence length="764" mass="81718">MLDRPSTSSGLTTKKSLMVADYFSFPNNSSTTVATAKSRADKRQSKDDLYLVSKSSFPSRFQSFRVTNKGRLPTPDPSPRSGSPMSQEVPIVVRLHTPDSLHAPRGEGSMQSEEDGIGFAVGSPIGMALGSPSHPPAPAAWEDRWPTVPDRQPRPNLFQQHQHQQPQFQLPRTQSPVMSSPGSTNIASPQPTKKAKWKMFGMFGSKKSKYEKGDSKRAKEKQQVQQQLIGSSASIGPYASGAVPARSKTLADRNALRHKPIVVRSNTMGQSSGSGSSTEAWNPPALPQQSTLQVPGLISSTSTLRSTGGRMLDVDIPSVHMERYSIMFSNVLVPPQTSGQPPIPTQPGSASSLLARRHATLDRLKNISDSVEQEVNESDNVAHQPLKVERKPVPAPAPALIQPIRRATSPQPTKSPAFSLFPSTPSSKSRNQTTTKESSDTRNRALTAPSILPSPSNESFNLGALRKEAFNNSQVSLVVPKTITTSPVSTRGRVNEFPPPKQSFTRAYTTPSPLASAPIVTATTSTTISSNPKANDSSLSVATTASKFTPEQSNLVLDSPTSISSTASDAADVIQTGPLKPVLNEPLWKLVSPPPSNNSADTATTAATSITASPPTSVESTSTVTTSNDNRKRSPSAASGSSVKTHMTQPSVMSIDEEDTALKAAVEISIARQISISRQQRNLLRPLKTNGPGGLRRYNTVGSSPGRSPAAPSSAVYLAEDEKLSETNSSTPVLVHPEESLHVTQASMKGHQYKKSEKIVIEGY</sequence>
<feature type="region of interest" description="Disordered" evidence="1">
    <location>
        <begin position="25"/>
        <end position="48"/>
    </location>
</feature>
<dbReference type="AlphaFoldDB" id="A0AAD5RJG0"/>
<accession>A0AAD5RJG0</accession>
<feature type="compositionally biased region" description="Basic and acidic residues" evidence="1">
    <location>
        <begin position="96"/>
        <end position="105"/>
    </location>
</feature>
<evidence type="ECO:0000313" key="2">
    <source>
        <dbReference type="EMBL" id="KAJ2895462.1"/>
    </source>
</evidence>
<keyword evidence="3" id="KW-1185">Reference proteome</keyword>
<feature type="compositionally biased region" description="Low complexity" evidence="1">
    <location>
        <begin position="157"/>
        <end position="171"/>
    </location>
</feature>
<feature type="region of interest" description="Disordered" evidence="1">
    <location>
        <begin position="263"/>
        <end position="293"/>
    </location>
</feature>
<feature type="compositionally biased region" description="Polar residues" evidence="1">
    <location>
        <begin position="636"/>
        <end position="650"/>
    </location>
</feature>
<proteinExistence type="predicted"/>
<feature type="compositionally biased region" description="Low complexity" evidence="1">
    <location>
        <begin position="597"/>
        <end position="627"/>
    </location>
</feature>
<feature type="compositionally biased region" description="Polar residues" evidence="1">
    <location>
        <begin position="25"/>
        <end position="35"/>
    </location>
</feature>
<feature type="region of interest" description="Disordered" evidence="1">
    <location>
        <begin position="488"/>
        <end position="509"/>
    </location>
</feature>
<dbReference type="EMBL" id="JAKWBI020000400">
    <property type="protein sequence ID" value="KAJ2895462.1"/>
    <property type="molecule type" value="Genomic_DNA"/>
</dbReference>
<feature type="compositionally biased region" description="Low complexity" evidence="1">
    <location>
        <begin position="702"/>
        <end position="712"/>
    </location>
</feature>
<feature type="region of interest" description="Disordered" evidence="1">
    <location>
        <begin position="685"/>
        <end position="712"/>
    </location>
</feature>
<evidence type="ECO:0000256" key="1">
    <source>
        <dbReference type="SAM" id="MobiDB-lite"/>
    </source>
</evidence>
<name>A0AAD5RJG0_9PEZI</name>
<feature type="region of interest" description="Disordered" evidence="1">
    <location>
        <begin position="62"/>
        <end position="193"/>
    </location>
</feature>
<gene>
    <name evidence="2" type="ORF">MKZ38_006574</name>
</gene>
<protein>
    <submittedName>
        <fullName evidence="2">Uncharacterized protein</fullName>
    </submittedName>
</protein>
<feature type="compositionally biased region" description="Basic and acidic residues" evidence="1">
    <location>
        <begin position="38"/>
        <end position="48"/>
    </location>
</feature>
<feature type="region of interest" description="Disordered" evidence="1">
    <location>
        <begin position="586"/>
        <end position="650"/>
    </location>
</feature>